<dbReference type="EMBL" id="CP006254">
    <property type="protein sequence ID" value="AGT30645.1"/>
    <property type="molecule type" value="Genomic_DNA"/>
</dbReference>
<organism evidence="1 2">
    <name type="scientific">Geobacillus genomosp. 3</name>
    <dbReference type="NCBI Taxonomy" id="1921421"/>
    <lineage>
        <taxon>Bacteria</taxon>
        <taxon>Bacillati</taxon>
        <taxon>Bacillota</taxon>
        <taxon>Bacilli</taxon>
        <taxon>Bacillales</taxon>
        <taxon>Anoxybacillaceae</taxon>
        <taxon>Geobacillus</taxon>
    </lineage>
</organism>
<dbReference type="HOGENOM" id="CLU_3328299_0_0_9"/>
<proteinExistence type="predicted"/>
<evidence type="ECO:0000313" key="2">
    <source>
        <dbReference type="Proteomes" id="UP000015500"/>
    </source>
</evidence>
<gene>
    <name evidence="1" type="ORF">M493_01425</name>
</gene>
<dbReference type="AlphaFoldDB" id="S5Z8W7"/>
<keyword evidence="2" id="KW-1185">Reference proteome</keyword>
<protein>
    <submittedName>
        <fullName evidence="1">Uncharacterized protein</fullName>
    </submittedName>
</protein>
<sequence length="38" mass="4533">MLFVTGEAVHNLLQKTKDRKWRNDFAAPLFNGIMKWKQ</sequence>
<reference evidence="1 2" key="1">
    <citation type="journal article" date="2014" name="Genome Announc.">
        <title>Complete Genome Sequence of the Thermophilic Polychlorinated Biphenyl Degrader Geobacillus sp. Strain JF8 (NBRC 109937).</title>
        <authorList>
            <person name="Shintani M."/>
            <person name="Ohtsubo Y."/>
            <person name="Fukuda K."/>
            <person name="Hosoyama A."/>
            <person name="Ohji S."/>
            <person name="Yamazoe A."/>
            <person name="Fujita N."/>
            <person name="Nagata Y."/>
            <person name="Tsuda M."/>
            <person name="Hatta T."/>
            <person name="Kimbara K."/>
        </authorList>
    </citation>
    <scope>NUCLEOTIDE SEQUENCE [LARGE SCALE GENOMIC DNA]</scope>
    <source>
        <strain evidence="1 2">JF8</strain>
    </source>
</reference>
<name>S5Z8W7_GEOG3</name>
<dbReference type="PATRIC" id="fig|1345697.3.peg.219"/>
<dbReference type="Proteomes" id="UP000015500">
    <property type="component" value="Chromosome"/>
</dbReference>
<accession>S5Z8W7</accession>
<evidence type="ECO:0000313" key="1">
    <source>
        <dbReference type="EMBL" id="AGT30645.1"/>
    </source>
</evidence>
<dbReference type="KEGG" id="gjf:M493_01425"/>